<dbReference type="Pfam" id="PF00460">
    <property type="entry name" value="Flg_bb_rod"/>
    <property type="match status" value="1"/>
</dbReference>
<dbReference type="GO" id="GO:0044780">
    <property type="term" value="P:bacterial-type flagellum assembly"/>
    <property type="evidence" value="ECO:0007669"/>
    <property type="project" value="InterPro"/>
</dbReference>
<sequence>MSILGTALTGLRTAQTLIDTTGNNIANANTPGYVRQRADVSTLGTVGYQLGAQVARIRRDVPTELQNQVRLDGAKSYASSAYADGATRVDQILGDTESGLNSVMNSFFSSAQALTQDPSSTPNRQTFLAQAGAMANRINQMGEQLSREEDYLSNSMRVGADRLNQLADELVSLNRRIADQSNLQTPPLQLMDQRDQVLFEMSDLAGVDVFPLDANQVAVYLSGGSVLVSGQSKMDVAAEASQSDPTRLQLVLQSNGSTVGFVPNGRLEGTLGGLNQLLDDVVLPARNELGLIAMSIADAVNTTLGQGLDMNGDFGAPLFKDLNSAGFLPGRAIPNLTNGANGQITVTIDDTQAMTGKDYNLAVAAGGAFTVLDRFGAPVTSGTLNAGADTSVSFHGITLTLGPSGDYVAGDKFGIQPTRRAAEALSVALQDPSALGLAAPVIGTDSLANGGSGAVSYGATLAVGTGTNFTTSPAAMTPELNVEFGAGNTYVVKNAGTGATLWSSTYTPGQTLDLFSSTPGDISYTGFSATLNGLPEVGDTFNFGFNAGGTGDNRNAQALAGLQTAGWLNGGEKRFSDAYGGLVGSVGSKASLGQITAAADQSIYSASETRLGDISGVNLDEEAANLVRYQQYYQASAQVISIANDLFQTLLGSLR</sequence>
<keyword evidence="6" id="KW-0975">Bacterial flagellum</keyword>
<evidence type="ECO:0000256" key="4">
    <source>
        <dbReference type="ARBA" id="ARBA00016244"/>
    </source>
</evidence>
<evidence type="ECO:0000313" key="11">
    <source>
        <dbReference type="Proteomes" id="UP000388235"/>
    </source>
</evidence>
<dbReference type="RefSeq" id="WP_153713722.1">
    <property type="nucleotide sequence ID" value="NZ_CP045871.1"/>
</dbReference>
<feature type="domain" description="Flagellar basal-body/hook protein C-terminal" evidence="8">
    <location>
        <begin position="615"/>
        <end position="651"/>
    </location>
</feature>
<dbReference type="Pfam" id="PF22638">
    <property type="entry name" value="FlgK_D1"/>
    <property type="match status" value="1"/>
</dbReference>
<dbReference type="EMBL" id="CP045871">
    <property type="protein sequence ID" value="QGG80218.1"/>
    <property type="molecule type" value="Genomic_DNA"/>
</dbReference>
<comment type="subcellular location">
    <subcellularLocation>
        <location evidence="1">Bacterial flagellum</location>
    </subcellularLocation>
    <subcellularLocation>
        <location evidence="2">Secreted</location>
    </subcellularLocation>
</comment>
<reference evidence="10 11" key="1">
    <citation type="submission" date="2019-11" db="EMBL/GenBank/DDBJ databases">
        <authorList>
            <person name="Khan S.A."/>
            <person name="Jeon C.O."/>
            <person name="Chun B.H."/>
        </authorList>
    </citation>
    <scope>NUCLEOTIDE SEQUENCE [LARGE SCALE GENOMIC DNA]</scope>
    <source>
        <strain evidence="10 11">IMCC 1097</strain>
    </source>
</reference>
<dbReference type="NCBIfam" id="TIGR02492">
    <property type="entry name" value="flgK_ends"/>
    <property type="match status" value="1"/>
</dbReference>
<evidence type="ECO:0000259" key="7">
    <source>
        <dbReference type="Pfam" id="PF00460"/>
    </source>
</evidence>
<accession>A0A5Q2Q810</accession>
<proteinExistence type="inferred from homology"/>
<keyword evidence="10" id="KW-0969">Cilium</keyword>
<evidence type="ECO:0000256" key="1">
    <source>
        <dbReference type="ARBA" id="ARBA00004365"/>
    </source>
</evidence>
<name>A0A5Q2Q810_9GAMM</name>
<dbReference type="PANTHER" id="PTHR30033">
    <property type="entry name" value="FLAGELLAR HOOK-ASSOCIATED PROTEIN 1"/>
    <property type="match status" value="1"/>
</dbReference>
<protein>
    <recommendedName>
        <fullName evidence="4">Flagellar hook-associated protein 1</fullName>
    </recommendedName>
</protein>
<dbReference type="Pfam" id="PF06429">
    <property type="entry name" value="Flg_bbr_C"/>
    <property type="match status" value="1"/>
</dbReference>
<feature type="domain" description="Flagellar basal body rod protein N-terminal" evidence="7">
    <location>
        <begin position="6"/>
        <end position="33"/>
    </location>
</feature>
<evidence type="ECO:0000313" key="10">
    <source>
        <dbReference type="EMBL" id="QGG80218.1"/>
    </source>
</evidence>
<dbReference type="KEGG" id="llp:GH975_06360"/>
<gene>
    <name evidence="10" type="primary">flgK</name>
    <name evidence="10" type="ORF">GH975_06360</name>
</gene>
<dbReference type="PANTHER" id="PTHR30033:SF1">
    <property type="entry name" value="FLAGELLAR HOOK-ASSOCIATED PROTEIN 1"/>
    <property type="match status" value="1"/>
</dbReference>
<evidence type="ECO:0000256" key="2">
    <source>
        <dbReference type="ARBA" id="ARBA00004613"/>
    </source>
</evidence>
<evidence type="ECO:0000259" key="8">
    <source>
        <dbReference type="Pfam" id="PF06429"/>
    </source>
</evidence>
<dbReference type="GO" id="GO:0009424">
    <property type="term" value="C:bacterial-type flagellum hook"/>
    <property type="evidence" value="ECO:0007669"/>
    <property type="project" value="InterPro"/>
</dbReference>
<evidence type="ECO:0000259" key="9">
    <source>
        <dbReference type="Pfam" id="PF22638"/>
    </source>
</evidence>
<dbReference type="SUPFAM" id="SSF64518">
    <property type="entry name" value="Phase 1 flagellin"/>
    <property type="match status" value="2"/>
</dbReference>
<comment type="similarity">
    <text evidence="3">Belongs to the flagella basal body rod proteins family.</text>
</comment>
<dbReference type="AlphaFoldDB" id="A0A5Q2Q810"/>
<evidence type="ECO:0000256" key="3">
    <source>
        <dbReference type="ARBA" id="ARBA00009677"/>
    </source>
</evidence>
<dbReference type="PRINTS" id="PR01005">
    <property type="entry name" value="FLGHOOKAP1"/>
</dbReference>
<dbReference type="InterPro" id="IPR053927">
    <property type="entry name" value="FlgK_helical"/>
</dbReference>
<dbReference type="InterPro" id="IPR002371">
    <property type="entry name" value="FlgK"/>
</dbReference>
<dbReference type="InterPro" id="IPR001444">
    <property type="entry name" value="Flag_bb_rod_N"/>
</dbReference>
<dbReference type="GO" id="GO:0005198">
    <property type="term" value="F:structural molecule activity"/>
    <property type="evidence" value="ECO:0007669"/>
    <property type="project" value="InterPro"/>
</dbReference>
<keyword evidence="10" id="KW-0282">Flagellum</keyword>
<keyword evidence="10" id="KW-0966">Cell projection</keyword>
<organism evidence="10 11">
    <name type="scientific">Litorivicinus lipolyticus</name>
    <dbReference type="NCBI Taxonomy" id="418701"/>
    <lineage>
        <taxon>Bacteria</taxon>
        <taxon>Pseudomonadati</taxon>
        <taxon>Pseudomonadota</taxon>
        <taxon>Gammaproteobacteria</taxon>
        <taxon>Oceanospirillales</taxon>
        <taxon>Litorivicinaceae</taxon>
        <taxon>Litorivicinus</taxon>
    </lineage>
</organism>
<keyword evidence="11" id="KW-1185">Reference proteome</keyword>
<feature type="domain" description="Flagellar hook-associated protein FlgK helical" evidence="9">
    <location>
        <begin position="87"/>
        <end position="319"/>
    </location>
</feature>
<evidence type="ECO:0000256" key="6">
    <source>
        <dbReference type="ARBA" id="ARBA00023143"/>
    </source>
</evidence>
<dbReference type="InterPro" id="IPR010930">
    <property type="entry name" value="Flg_bb/hook_C_dom"/>
</dbReference>
<dbReference type="Proteomes" id="UP000388235">
    <property type="component" value="Chromosome"/>
</dbReference>
<dbReference type="OrthoDB" id="9802553at2"/>
<evidence type="ECO:0000256" key="5">
    <source>
        <dbReference type="ARBA" id="ARBA00022525"/>
    </source>
</evidence>
<keyword evidence="5" id="KW-0964">Secreted</keyword>
<dbReference type="GO" id="GO:0005576">
    <property type="term" value="C:extracellular region"/>
    <property type="evidence" value="ECO:0007669"/>
    <property type="project" value="UniProtKB-SubCell"/>
</dbReference>